<keyword evidence="2" id="KW-1185">Reference proteome</keyword>
<evidence type="ECO:0008006" key="3">
    <source>
        <dbReference type="Google" id="ProtNLM"/>
    </source>
</evidence>
<dbReference type="KEGG" id="svt:SVTN_10790"/>
<proteinExistence type="predicted"/>
<evidence type="ECO:0000313" key="2">
    <source>
        <dbReference type="Proteomes" id="UP000031774"/>
    </source>
</evidence>
<protein>
    <recommendedName>
        <fullName evidence="3">PPM-type phosphatase domain-containing protein</fullName>
    </recommendedName>
</protein>
<evidence type="ECO:0000313" key="1">
    <source>
        <dbReference type="EMBL" id="AJF64845.1"/>
    </source>
</evidence>
<dbReference type="AlphaFoldDB" id="A0A0B5HS01"/>
<dbReference type="RefSeq" id="WP_041128894.1">
    <property type="nucleotide sequence ID" value="NZ_CP010407.1"/>
</dbReference>
<name>A0A0B5HS01_9ACTN</name>
<dbReference type="Proteomes" id="UP000031774">
    <property type="component" value="Chromosome"/>
</dbReference>
<gene>
    <name evidence="1" type="ORF">SVTN_10790</name>
</gene>
<dbReference type="HOGENOM" id="CLU_087939_0_0_11"/>
<dbReference type="EMBL" id="CP010407">
    <property type="protein sequence ID" value="AJF64845.1"/>
    <property type="molecule type" value="Genomic_DNA"/>
</dbReference>
<sequence>MKILERSVTPKTGNLDACEDGIVVCDGYVAVIDGATDKTGARYRGLTGGRHVMLVLSDAIPRLPPSADAYAVAGALTDAVAEGLPGNLSPELRPSASVTLFSAARREVWQIGDVGFWYQGLAQRQERKQVDLINTAMRVALLKAEMLDGAAAEQLAAHDPGREVILPLLTRQALFANTLRAGTLAYAAIDGRPVPHELIRVVGVPSPITELVLASDGYPAILPSLAESESHLKTLLAADPLCVDELAGTKAVKPGHSSYDDRSYLRLEI</sequence>
<accession>A0A0B5HS01</accession>
<dbReference type="STRING" id="362257.SVTN_10790"/>
<reference evidence="1 2" key="1">
    <citation type="submission" date="2014-12" db="EMBL/GenBank/DDBJ databases">
        <title>Complete genome sequence of Streptomyces vietnamensis strain GIMV4.0001, a genetic manipulable producer of the benzoisochromanequinone antibiotic granaticin.</title>
        <authorList>
            <person name="Deng M.R."/>
            <person name="Guo J."/>
            <person name="Ma L.Y."/>
            <person name="Feng G.D."/>
            <person name="Mo C.Y."/>
            <person name="Zhu H.H."/>
        </authorList>
    </citation>
    <scope>NUCLEOTIDE SEQUENCE [LARGE SCALE GENOMIC DNA]</scope>
    <source>
        <strain evidence="2">GIMV4.0001</strain>
    </source>
</reference>
<organism evidence="1 2">
    <name type="scientific">Streptomyces vietnamensis</name>
    <dbReference type="NCBI Taxonomy" id="362257"/>
    <lineage>
        <taxon>Bacteria</taxon>
        <taxon>Bacillati</taxon>
        <taxon>Actinomycetota</taxon>
        <taxon>Actinomycetes</taxon>
        <taxon>Kitasatosporales</taxon>
        <taxon>Streptomycetaceae</taxon>
        <taxon>Streptomyces</taxon>
    </lineage>
</organism>